<dbReference type="GO" id="GO:0035438">
    <property type="term" value="F:cyclic-di-GMP binding"/>
    <property type="evidence" value="ECO:0007669"/>
    <property type="project" value="InterPro"/>
</dbReference>
<dbReference type="EMBL" id="FQWD01000006">
    <property type="protein sequence ID" value="SHH11622.1"/>
    <property type="molecule type" value="Genomic_DNA"/>
</dbReference>
<dbReference type="InterPro" id="IPR009875">
    <property type="entry name" value="PilZ_domain"/>
</dbReference>
<dbReference type="Pfam" id="PF07238">
    <property type="entry name" value="PilZ"/>
    <property type="match status" value="1"/>
</dbReference>
<proteinExistence type="predicted"/>
<dbReference type="AlphaFoldDB" id="A0A1M5QC90"/>
<dbReference type="STRING" id="634436.SAMN05216361_3834"/>
<accession>A0A1M5QC90</accession>
<dbReference type="Gene3D" id="2.40.10.220">
    <property type="entry name" value="predicted glycosyltransferase like domains"/>
    <property type="match status" value="1"/>
</dbReference>
<evidence type="ECO:0000313" key="3">
    <source>
        <dbReference type="Proteomes" id="UP000184520"/>
    </source>
</evidence>
<name>A0A1M5QC90_9ALTE</name>
<dbReference type="SUPFAM" id="SSF141371">
    <property type="entry name" value="PilZ domain-like"/>
    <property type="match status" value="1"/>
</dbReference>
<evidence type="ECO:0000313" key="2">
    <source>
        <dbReference type="EMBL" id="SHH11622.1"/>
    </source>
</evidence>
<dbReference type="Proteomes" id="UP000184520">
    <property type="component" value="Unassembled WGS sequence"/>
</dbReference>
<evidence type="ECO:0000259" key="1">
    <source>
        <dbReference type="Pfam" id="PF07238"/>
    </source>
</evidence>
<keyword evidence="3" id="KW-1185">Reference proteome</keyword>
<organism evidence="2 3">
    <name type="scientific">Marisediminitalea aggregata</name>
    <dbReference type="NCBI Taxonomy" id="634436"/>
    <lineage>
        <taxon>Bacteria</taxon>
        <taxon>Pseudomonadati</taxon>
        <taxon>Pseudomonadota</taxon>
        <taxon>Gammaproteobacteria</taxon>
        <taxon>Alteromonadales</taxon>
        <taxon>Alteromonadaceae</taxon>
        <taxon>Marisediminitalea</taxon>
    </lineage>
</organism>
<protein>
    <submittedName>
        <fullName evidence="2">PilZ domain-containing protein</fullName>
    </submittedName>
</protein>
<sequence length="116" mass="12377">MAGPIEIVVAVTGEVNMLGYDDKRNFFRMMVNSPCQVQIIDDESSRSLQAVCKDISATGMSLEVDEPSIEIGTEVSISIDSTSSQIPSLSAVAKVVRCVAESDSSCVIGVEISEMK</sequence>
<feature type="domain" description="PilZ" evidence="1">
    <location>
        <begin position="22"/>
        <end position="115"/>
    </location>
</feature>
<reference evidence="3" key="1">
    <citation type="submission" date="2016-11" db="EMBL/GenBank/DDBJ databases">
        <authorList>
            <person name="Varghese N."/>
            <person name="Submissions S."/>
        </authorList>
    </citation>
    <scope>NUCLEOTIDE SEQUENCE [LARGE SCALE GENOMIC DNA]</scope>
    <source>
        <strain evidence="3">CGMCC 1.8995</strain>
    </source>
</reference>
<gene>
    <name evidence="2" type="ORF">SAMN05216361_3834</name>
</gene>